<comment type="caution">
    <text evidence="1">The sequence shown here is derived from an EMBL/GenBank/DDBJ whole genome shotgun (WGS) entry which is preliminary data.</text>
</comment>
<name>A0A1F4RCJ6_UNCSA</name>
<reference evidence="1 2" key="1">
    <citation type="journal article" date="2016" name="Nat. Commun.">
        <title>Thousands of microbial genomes shed light on interconnected biogeochemical processes in an aquifer system.</title>
        <authorList>
            <person name="Anantharaman K."/>
            <person name="Brown C.T."/>
            <person name="Hug L.A."/>
            <person name="Sharon I."/>
            <person name="Castelle C.J."/>
            <person name="Probst A.J."/>
            <person name="Thomas B.C."/>
            <person name="Singh A."/>
            <person name="Wilkins M.J."/>
            <person name="Karaoz U."/>
            <person name="Brodie E.L."/>
            <person name="Williams K.H."/>
            <person name="Hubbard S.S."/>
            <person name="Banfield J.F."/>
        </authorList>
    </citation>
    <scope>NUCLEOTIDE SEQUENCE [LARGE SCALE GENOMIC DNA]</scope>
</reference>
<dbReference type="EMBL" id="METP01000033">
    <property type="protein sequence ID" value="OGC05846.1"/>
    <property type="molecule type" value="Genomic_DNA"/>
</dbReference>
<sequence length="67" mass="7367">MKIIEQKPVASNIALRIGNKQFQEALRFLKRIGVREGNNIVSVGTEEAAYLGLAAKSMGVNYIGFEL</sequence>
<accession>A0A1F4RCJ6</accession>
<organism evidence="1 2">
    <name type="scientific">candidate division WOR-1 bacterium RIFCSPLOWO2_02_FULL_46_20</name>
    <dbReference type="NCBI Taxonomy" id="1802567"/>
    <lineage>
        <taxon>Bacteria</taxon>
        <taxon>Bacillati</taxon>
        <taxon>Saganbacteria</taxon>
    </lineage>
</organism>
<evidence type="ECO:0000313" key="2">
    <source>
        <dbReference type="Proteomes" id="UP000176938"/>
    </source>
</evidence>
<dbReference type="AlphaFoldDB" id="A0A1F4RCJ6"/>
<protein>
    <submittedName>
        <fullName evidence="1">Uncharacterized protein</fullName>
    </submittedName>
</protein>
<proteinExistence type="predicted"/>
<evidence type="ECO:0000313" key="1">
    <source>
        <dbReference type="EMBL" id="OGC05846.1"/>
    </source>
</evidence>
<gene>
    <name evidence="1" type="ORF">A3H38_06555</name>
</gene>
<dbReference type="Proteomes" id="UP000176938">
    <property type="component" value="Unassembled WGS sequence"/>
</dbReference>